<reference evidence="6 7" key="1">
    <citation type="journal article" date="2024" name="Science">
        <title>Giant polyketide synthase enzymes in the biosynthesis of giant marine polyether toxins.</title>
        <authorList>
            <person name="Fallon T.R."/>
            <person name="Shende V.V."/>
            <person name="Wierzbicki I.H."/>
            <person name="Pendleton A.L."/>
            <person name="Watervoot N.F."/>
            <person name="Auber R.P."/>
            <person name="Gonzalez D.J."/>
            <person name="Wisecaver J.H."/>
            <person name="Moore B.S."/>
        </authorList>
    </citation>
    <scope>NUCLEOTIDE SEQUENCE [LARGE SCALE GENOMIC DNA]</scope>
    <source>
        <strain evidence="6 7">12B1</strain>
    </source>
</reference>
<comment type="subcellular location">
    <subcellularLocation>
        <location evidence="1">Plastid</location>
        <location evidence="1">Chloroplast</location>
    </subcellularLocation>
</comment>
<keyword evidence="2" id="KW-0150">Chloroplast</keyword>
<keyword evidence="7" id="KW-1185">Reference proteome</keyword>
<dbReference type="InterPro" id="IPR001344">
    <property type="entry name" value="Chloro_AB-bd_pln"/>
</dbReference>
<dbReference type="GO" id="GO:0009507">
    <property type="term" value="C:chloroplast"/>
    <property type="evidence" value="ECO:0007669"/>
    <property type="project" value="UniProtKB-SubCell"/>
</dbReference>
<keyword evidence="3" id="KW-0602">Photosynthesis</keyword>
<evidence type="ECO:0000256" key="4">
    <source>
        <dbReference type="ARBA" id="ARBA00022640"/>
    </source>
</evidence>
<dbReference type="AlphaFoldDB" id="A0AB34J3Y5"/>
<evidence type="ECO:0000256" key="3">
    <source>
        <dbReference type="ARBA" id="ARBA00022531"/>
    </source>
</evidence>
<feature type="binding site" evidence="5">
    <location>
        <position position="69"/>
    </location>
    <ligand>
        <name>chlorophyll a</name>
        <dbReference type="ChEBI" id="CHEBI:58416"/>
        <label>1</label>
    </ligand>
</feature>
<dbReference type="GO" id="GO:0016168">
    <property type="term" value="F:chlorophyll binding"/>
    <property type="evidence" value="ECO:0007669"/>
    <property type="project" value="UniProtKB-KW"/>
</dbReference>
<accession>A0AB34J3Y5</accession>
<keyword evidence="4" id="KW-0934">Plastid</keyword>
<evidence type="ECO:0000256" key="5">
    <source>
        <dbReference type="PIRSR" id="PIRSR601344-1"/>
    </source>
</evidence>
<evidence type="ECO:0000313" key="6">
    <source>
        <dbReference type="EMBL" id="KAL1512094.1"/>
    </source>
</evidence>
<feature type="binding site" description="axial binding residue" evidence="5">
    <location>
        <position position="71"/>
    </location>
    <ligand>
        <name>chlorophyll b</name>
        <dbReference type="ChEBI" id="CHEBI:61721"/>
        <label>1</label>
    </ligand>
    <ligandPart>
        <name>Mg</name>
        <dbReference type="ChEBI" id="CHEBI:25107"/>
    </ligandPart>
</feature>
<proteinExistence type="predicted"/>
<dbReference type="InterPro" id="IPR022796">
    <property type="entry name" value="Chloroa_b-bind"/>
</dbReference>
<dbReference type="Pfam" id="PF00504">
    <property type="entry name" value="Chloroa_b-bind"/>
    <property type="match status" value="1"/>
</dbReference>
<dbReference type="Gene3D" id="1.10.3460.10">
    <property type="entry name" value="Chlorophyll a/b binding protein domain"/>
    <property type="match status" value="1"/>
</dbReference>
<keyword evidence="5" id="KW-0157">Chromophore</keyword>
<feature type="binding site" evidence="5">
    <location>
        <position position="51"/>
    </location>
    <ligand>
        <name>chlorophyll a</name>
        <dbReference type="ChEBI" id="CHEBI:58416"/>
        <label>1</label>
    </ligand>
</feature>
<dbReference type="Proteomes" id="UP001515480">
    <property type="component" value="Unassembled WGS sequence"/>
</dbReference>
<comment type="caution">
    <text evidence="6">The sequence shown here is derived from an EMBL/GenBank/DDBJ whole genome shotgun (WGS) entry which is preliminary data.</text>
</comment>
<gene>
    <name evidence="6" type="ORF">AB1Y20_005366</name>
</gene>
<dbReference type="GO" id="GO:0016020">
    <property type="term" value="C:membrane"/>
    <property type="evidence" value="ECO:0007669"/>
    <property type="project" value="InterPro"/>
</dbReference>
<dbReference type="EMBL" id="JBGBPQ010000013">
    <property type="protein sequence ID" value="KAL1512094.1"/>
    <property type="molecule type" value="Genomic_DNA"/>
</dbReference>
<feature type="binding site" evidence="5">
    <location>
        <position position="178"/>
    </location>
    <ligand>
        <name>chlorophyll a</name>
        <dbReference type="ChEBI" id="CHEBI:58416"/>
        <label>1</label>
    </ligand>
</feature>
<feature type="binding site" evidence="5">
    <location>
        <position position="183"/>
    </location>
    <ligand>
        <name>chlorophyll a</name>
        <dbReference type="ChEBI" id="CHEBI:58416"/>
        <label>1</label>
    </ligand>
</feature>
<protein>
    <submittedName>
        <fullName evidence="6">Uncharacterized protein</fullName>
    </submittedName>
</protein>
<organism evidence="6 7">
    <name type="scientific">Prymnesium parvum</name>
    <name type="common">Toxic golden alga</name>
    <dbReference type="NCBI Taxonomy" id="97485"/>
    <lineage>
        <taxon>Eukaryota</taxon>
        <taxon>Haptista</taxon>
        <taxon>Haptophyta</taxon>
        <taxon>Prymnesiophyceae</taxon>
        <taxon>Prymnesiales</taxon>
        <taxon>Prymnesiaceae</taxon>
        <taxon>Prymnesium</taxon>
    </lineage>
</organism>
<dbReference type="SUPFAM" id="SSF103511">
    <property type="entry name" value="Chlorophyll a-b binding protein"/>
    <property type="match status" value="1"/>
</dbReference>
<feature type="binding site" evidence="5">
    <location>
        <position position="66"/>
    </location>
    <ligand>
        <name>chlorophyll a</name>
        <dbReference type="ChEBI" id="CHEBI:58416"/>
        <label>1</label>
    </ligand>
</feature>
<name>A0AB34J3Y5_PRYPA</name>
<feature type="binding site" evidence="5">
    <location>
        <position position="181"/>
    </location>
    <ligand>
        <name>chlorophyll a</name>
        <dbReference type="ChEBI" id="CHEBI:58416"/>
        <label>1</label>
    </ligand>
</feature>
<evidence type="ECO:0000313" key="7">
    <source>
        <dbReference type="Proteomes" id="UP001515480"/>
    </source>
</evidence>
<dbReference type="GO" id="GO:0009765">
    <property type="term" value="P:photosynthesis, light harvesting"/>
    <property type="evidence" value="ECO:0007669"/>
    <property type="project" value="InterPro"/>
</dbReference>
<keyword evidence="5" id="KW-0148">Chlorophyll</keyword>
<evidence type="ECO:0000256" key="2">
    <source>
        <dbReference type="ARBA" id="ARBA00022528"/>
    </source>
</evidence>
<evidence type="ECO:0000256" key="1">
    <source>
        <dbReference type="ARBA" id="ARBA00004229"/>
    </source>
</evidence>
<sequence>MLSLLSAAPAFTAPLSALAPQRAVSVRMGVESMEGLGPETLGKVFDPLNLSTMASDKTLAWYRHAELKHGRVAMAAFVGWLWVNGGAPLFGGAYSFSGATFESLGHDSFAAWDALPTLAKAQIFLTIGGLEFCSELAKPHYMAGGTPGKVTILGNTLAPSTNLLPSDASAVASKRVSELKNGRLAMIGIMGVIAAHYVPGSVPAL</sequence>
<dbReference type="PANTHER" id="PTHR21649">
    <property type="entry name" value="CHLOROPHYLL A/B BINDING PROTEIN"/>
    <property type="match status" value="1"/>
</dbReference>